<keyword evidence="1" id="KW-0472">Membrane</keyword>
<organism evidence="2 3">
    <name type="scientific">Nepenthes gracilis</name>
    <name type="common">Slender pitcher plant</name>
    <dbReference type="NCBI Taxonomy" id="150966"/>
    <lineage>
        <taxon>Eukaryota</taxon>
        <taxon>Viridiplantae</taxon>
        <taxon>Streptophyta</taxon>
        <taxon>Embryophyta</taxon>
        <taxon>Tracheophyta</taxon>
        <taxon>Spermatophyta</taxon>
        <taxon>Magnoliopsida</taxon>
        <taxon>eudicotyledons</taxon>
        <taxon>Gunneridae</taxon>
        <taxon>Pentapetalae</taxon>
        <taxon>Caryophyllales</taxon>
        <taxon>Nepenthaceae</taxon>
        <taxon>Nepenthes</taxon>
    </lineage>
</organism>
<proteinExistence type="predicted"/>
<dbReference type="Proteomes" id="UP001279734">
    <property type="component" value="Unassembled WGS sequence"/>
</dbReference>
<name>A0AAD3TL72_NEPGR</name>
<dbReference type="AlphaFoldDB" id="A0AAD3TL72"/>
<keyword evidence="3" id="KW-1185">Reference proteome</keyword>
<protein>
    <submittedName>
        <fullName evidence="2">Uncharacterized protein</fullName>
    </submittedName>
</protein>
<feature type="transmembrane region" description="Helical" evidence="1">
    <location>
        <begin position="51"/>
        <end position="71"/>
    </location>
</feature>
<accession>A0AAD3TL72</accession>
<evidence type="ECO:0000313" key="3">
    <source>
        <dbReference type="Proteomes" id="UP001279734"/>
    </source>
</evidence>
<keyword evidence="1" id="KW-0812">Transmembrane</keyword>
<dbReference type="EMBL" id="BSYO01000044">
    <property type="protein sequence ID" value="GMH31908.1"/>
    <property type="molecule type" value="Genomic_DNA"/>
</dbReference>
<comment type="caution">
    <text evidence="2">The sequence shown here is derived from an EMBL/GenBank/DDBJ whole genome shotgun (WGS) entry which is preliminary data.</text>
</comment>
<evidence type="ECO:0000313" key="2">
    <source>
        <dbReference type="EMBL" id="GMH31908.1"/>
    </source>
</evidence>
<reference evidence="2" key="1">
    <citation type="submission" date="2023-05" db="EMBL/GenBank/DDBJ databases">
        <title>Nepenthes gracilis genome sequencing.</title>
        <authorList>
            <person name="Fukushima K."/>
        </authorList>
    </citation>
    <scope>NUCLEOTIDE SEQUENCE</scope>
    <source>
        <strain evidence="2">SING2019-196</strain>
    </source>
</reference>
<gene>
    <name evidence="2" type="ORF">Nepgr_033752</name>
</gene>
<feature type="transmembrane region" description="Helical" evidence="1">
    <location>
        <begin position="12"/>
        <end position="39"/>
    </location>
</feature>
<evidence type="ECO:0000256" key="1">
    <source>
        <dbReference type="SAM" id="Phobius"/>
    </source>
</evidence>
<sequence length="117" mass="12864">MWSTLDCNQWIGCYIFLLLDGLLQLLCGLSVLTGALLLLQSCWLMVELAPGFFLLWGLSIEFVPGSLAVGATSAIRIPAKAPVYVYIGCYAMLRKCNSRLPTRVSFLCKIVCSLPTQ</sequence>
<keyword evidence="1" id="KW-1133">Transmembrane helix</keyword>